<feature type="region of interest" description="Disordered" evidence="1">
    <location>
        <begin position="179"/>
        <end position="213"/>
    </location>
</feature>
<dbReference type="EMBL" id="FMCW01000038">
    <property type="protein sequence ID" value="SCF17505.1"/>
    <property type="molecule type" value="Genomic_DNA"/>
</dbReference>
<evidence type="ECO:0000256" key="1">
    <source>
        <dbReference type="SAM" id="MobiDB-lite"/>
    </source>
</evidence>
<dbReference type="GO" id="GO:0043041">
    <property type="term" value="P:amino acid activation for nonribosomal peptide biosynthetic process"/>
    <property type="evidence" value="ECO:0007669"/>
    <property type="project" value="TreeGrafter"/>
</dbReference>
<dbReference type="GO" id="GO:0031177">
    <property type="term" value="F:phosphopantetheine binding"/>
    <property type="evidence" value="ECO:0007669"/>
    <property type="project" value="TreeGrafter"/>
</dbReference>
<evidence type="ECO:0000313" key="4">
    <source>
        <dbReference type="Proteomes" id="UP000199375"/>
    </source>
</evidence>
<dbReference type="GO" id="GO:0003824">
    <property type="term" value="F:catalytic activity"/>
    <property type="evidence" value="ECO:0007669"/>
    <property type="project" value="InterPro"/>
</dbReference>
<dbReference type="GO" id="GO:0044550">
    <property type="term" value="P:secondary metabolite biosynthetic process"/>
    <property type="evidence" value="ECO:0007669"/>
    <property type="project" value="TreeGrafter"/>
</dbReference>
<dbReference type="Gene3D" id="3.30.559.10">
    <property type="entry name" value="Chloramphenicol acetyltransferase-like domain"/>
    <property type="match status" value="1"/>
</dbReference>
<dbReference type="InterPro" id="IPR001242">
    <property type="entry name" value="Condensation_dom"/>
</dbReference>
<dbReference type="Gene3D" id="3.30.559.30">
    <property type="entry name" value="Nonribosomal peptide synthetase, condensation domain"/>
    <property type="match status" value="1"/>
</dbReference>
<proteinExistence type="predicted"/>
<organism evidence="3 4">
    <name type="scientific">Micromonospora haikouensis</name>
    <dbReference type="NCBI Taxonomy" id="686309"/>
    <lineage>
        <taxon>Bacteria</taxon>
        <taxon>Bacillati</taxon>
        <taxon>Actinomycetota</taxon>
        <taxon>Actinomycetes</taxon>
        <taxon>Micromonosporales</taxon>
        <taxon>Micromonosporaceae</taxon>
        <taxon>Micromonospora</taxon>
    </lineage>
</organism>
<evidence type="ECO:0000259" key="2">
    <source>
        <dbReference type="Pfam" id="PF00668"/>
    </source>
</evidence>
<feature type="domain" description="Condensation" evidence="2">
    <location>
        <begin position="28"/>
        <end position="171"/>
    </location>
</feature>
<dbReference type="PANTHER" id="PTHR45527:SF1">
    <property type="entry name" value="FATTY ACID SYNTHASE"/>
    <property type="match status" value="1"/>
</dbReference>
<dbReference type="InterPro" id="IPR023213">
    <property type="entry name" value="CAT-like_dom_sf"/>
</dbReference>
<dbReference type="SUPFAM" id="SSF52777">
    <property type="entry name" value="CoA-dependent acyltransferases"/>
    <property type="match status" value="2"/>
</dbReference>
<dbReference type="Pfam" id="PF00668">
    <property type="entry name" value="Condensation"/>
    <property type="match status" value="1"/>
</dbReference>
<name>A0A1C4Y9W5_9ACTN</name>
<dbReference type="Proteomes" id="UP000199375">
    <property type="component" value="Unassembled WGS sequence"/>
</dbReference>
<dbReference type="GO" id="GO:0005737">
    <property type="term" value="C:cytoplasm"/>
    <property type="evidence" value="ECO:0007669"/>
    <property type="project" value="TreeGrafter"/>
</dbReference>
<dbReference type="RefSeq" id="WP_091285532.1">
    <property type="nucleotide sequence ID" value="NZ_FMCW01000038.1"/>
</dbReference>
<reference evidence="3 4" key="1">
    <citation type="submission" date="2016-06" db="EMBL/GenBank/DDBJ databases">
        <authorList>
            <person name="Kjaerup R.B."/>
            <person name="Dalgaard T.S."/>
            <person name="Juul-Madsen H.R."/>
        </authorList>
    </citation>
    <scope>NUCLEOTIDE SEQUENCE [LARGE SCALE GENOMIC DNA]</scope>
    <source>
        <strain evidence="3 4">DSM 45626</strain>
    </source>
</reference>
<sequence>MRDATTGGPPDPAVRDLPFAVGEAASGPLTWAQSVMWDAMQWFGKEANQFNIGQPLVLAEPVGQARLLAALRGLVEAHQTLRTRYVARSGQPRQEVHASGAYDVVVADGHDDPARVAEELAGRLAETAFDHEAEWPLRVGCVVDGDGRVTAVALVGSHLAFDGWAFHTIVDLLLAGLTGEPDQPEQPEQASPPAAVPQPASPVSAQPSAGEGVPQALEQAAFEGSPAGQQQSRLGLRHWEQGLSAAPASMFDLPRAATGDQPIERHLLDSAAVAAAAATLAARTRTSFSTVLLCLTTLVLTAYNGHDTAVFKLITGNRLDRRSRDLIALNTLDALLAFTVPRDVDLLTAIRQTHRPAFDAYRRAQCDPRAVRTVVEEVGRRRGVSFDLSTYFNNGHRGNDWAVTGPEPGPDRLAELRAGSRYTRLDPLPRSDMKFMVAASNAGEGICRLGLLVDTTYLPGGLGETIVRGIETLLCDAVADEIGVAEIPGRIGLTPAVRGADWVRTPAGWVRPADVAELVREAAGGVEVAVLAAGPAPGTGLTAYVADASAVPEELHRRVLDLLPGRTGVAAPDGYVACVAAPPAGVGPDAWRGVPVAARGPGRPA</sequence>
<dbReference type="PANTHER" id="PTHR45527">
    <property type="entry name" value="NONRIBOSOMAL PEPTIDE SYNTHETASE"/>
    <property type="match status" value="1"/>
</dbReference>
<accession>A0A1C4Y9W5</accession>
<dbReference type="GO" id="GO:0008610">
    <property type="term" value="P:lipid biosynthetic process"/>
    <property type="evidence" value="ECO:0007669"/>
    <property type="project" value="UniProtKB-ARBA"/>
</dbReference>
<dbReference type="AlphaFoldDB" id="A0A1C4Y9W5"/>
<gene>
    <name evidence="3" type="ORF">GA0070558_13833</name>
</gene>
<evidence type="ECO:0000313" key="3">
    <source>
        <dbReference type="EMBL" id="SCF17505.1"/>
    </source>
</evidence>
<protein>
    <submittedName>
        <fullName evidence="3">Condensation domain-containing protein</fullName>
    </submittedName>
</protein>